<feature type="compositionally biased region" description="Polar residues" evidence="1">
    <location>
        <begin position="435"/>
        <end position="444"/>
    </location>
</feature>
<feature type="compositionally biased region" description="Polar residues" evidence="1">
    <location>
        <begin position="278"/>
        <end position="292"/>
    </location>
</feature>
<feature type="compositionally biased region" description="Polar residues" evidence="1">
    <location>
        <begin position="345"/>
        <end position="357"/>
    </location>
</feature>
<reference evidence="2 3" key="1">
    <citation type="submission" date="2019-01" db="EMBL/GenBank/DDBJ databases">
        <authorList>
            <person name="Sayadi A."/>
        </authorList>
    </citation>
    <scope>NUCLEOTIDE SEQUENCE [LARGE SCALE GENOMIC DNA]</scope>
</reference>
<protein>
    <submittedName>
        <fullName evidence="2">Uncharacterized protein</fullName>
    </submittedName>
</protein>
<dbReference type="Proteomes" id="UP000410492">
    <property type="component" value="Unassembled WGS sequence"/>
</dbReference>
<dbReference type="EMBL" id="CAACVG010009552">
    <property type="protein sequence ID" value="VEN53532.1"/>
    <property type="molecule type" value="Genomic_DNA"/>
</dbReference>
<accession>A0A653D038</accession>
<feature type="region of interest" description="Disordered" evidence="1">
    <location>
        <begin position="245"/>
        <end position="292"/>
    </location>
</feature>
<feature type="compositionally biased region" description="Low complexity" evidence="1">
    <location>
        <begin position="251"/>
        <end position="269"/>
    </location>
</feature>
<evidence type="ECO:0000256" key="1">
    <source>
        <dbReference type="SAM" id="MobiDB-lite"/>
    </source>
</evidence>
<keyword evidence="3" id="KW-1185">Reference proteome</keyword>
<sequence>MSKSNSQYSDHPWSDVTSKLHLAKKKLAPVIKNLMESASGDSDHPARPSMTVDEYSDAVWAAGILAEVEETLEKSKKKRYMKLPHNLNTKFDFPTKDVKVNESGKVNIDTSVLVQLIELHQSLGTIINNINEVRCDAENQLLRKEKKKNNNIMLKVVDDDKPDETQSLNMEEDGTCNKLGRQIVVMAANVVTDKNGDEADTRKTKSTGSLYDRSSKSSNKVDSAGAKKIIINCIADLDKVKEFLESDTERSGPASQKSGQKSQKSTSKSSRGESSEEPQTATESGEGSSSAQEILLEESDLNSSKIVICIKGQNEEDLQIVIRQCPECKQNNIEPAPAQPPTRVPSKQPSIKFSNTEIPPEGQARANFDSDSTEKSKLSMLFNTQDPSKSIVDCIPINMYDAHRVCVTTPTGEELLLTLTVAPRNAGSPGGASSPLRNRSTQMRLVNCGSPSPLC</sequence>
<evidence type="ECO:0000313" key="3">
    <source>
        <dbReference type="Proteomes" id="UP000410492"/>
    </source>
</evidence>
<evidence type="ECO:0000313" key="2">
    <source>
        <dbReference type="EMBL" id="VEN53532.1"/>
    </source>
</evidence>
<organism evidence="2 3">
    <name type="scientific">Callosobruchus maculatus</name>
    <name type="common">Southern cowpea weevil</name>
    <name type="synonym">Pulse bruchid</name>
    <dbReference type="NCBI Taxonomy" id="64391"/>
    <lineage>
        <taxon>Eukaryota</taxon>
        <taxon>Metazoa</taxon>
        <taxon>Ecdysozoa</taxon>
        <taxon>Arthropoda</taxon>
        <taxon>Hexapoda</taxon>
        <taxon>Insecta</taxon>
        <taxon>Pterygota</taxon>
        <taxon>Neoptera</taxon>
        <taxon>Endopterygota</taxon>
        <taxon>Coleoptera</taxon>
        <taxon>Polyphaga</taxon>
        <taxon>Cucujiformia</taxon>
        <taxon>Chrysomeloidea</taxon>
        <taxon>Chrysomelidae</taxon>
        <taxon>Bruchinae</taxon>
        <taxon>Bruchini</taxon>
        <taxon>Callosobruchus</taxon>
    </lineage>
</organism>
<proteinExistence type="predicted"/>
<feature type="region of interest" description="Disordered" evidence="1">
    <location>
        <begin position="333"/>
        <end position="372"/>
    </location>
</feature>
<gene>
    <name evidence="2" type="ORF">CALMAC_LOCUS13310</name>
</gene>
<name>A0A653D038_CALMS</name>
<feature type="region of interest" description="Disordered" evidence="1">
    <location>
        <begin position="423"/>
        <end position="455"/>
    </location>
</feature>
<feature type="region of interest" description="Disordered" evidence="1">
    <location>
        <begin position="196"/>
        <end position="221"/>
    </location>
</feature>
<dbReference type="OrthoDB" id="6768322at2759"/>
<dbReference type="AlphaFoldDB" id="A0A653D038"/>